<evidence type="ECO:0000313" key="2">
    <source>
        <dbReference type="Proteomes" id="UP001177527"/>
    </source>
</evidence>
<dbReference type="AlphaFoldDB" id="A0AA95JUE0"/>
<dbReference type="RefSeq" id="WP_280556655.1">
    <property type="nucleotide sequence ID" value="NZ_CP123488.1"/>
</dbReference>
<name>A0AA95JUE0_KLUIN</name>
<dbReference type="EMBL" id="CP123488">
    <property type="protein sequence ID" value="WGL55894.1"/>
    <property type="molecule type" value="Genomic_DNA"/>
</dbReference>
<proteinExistence type="predicted"/>
<evidence type="ECO:0000313" key="1">
    <source>
        <dbReference type="EMBL" id="WGL55894.1"/>
    </source>
</evidence>
<accession>A0AA95JUE0</accession>
<dbReference type="Pfam" id="PF11392">
    <property type="entry name" value="AllH"/>
    <property type="match status" value="1"/>
</dbReference>
<dbReference type="InterPro" id="IPR021530">
    <property type="entry name" value="AllH-like"/>
</dbReference>
<dbReference type="Proteomes" id="UP001177527">
    <property type="component" value="Chromosome"/>
</dbReference>
<sequence length="291" mass="32601">MQALTADSRFLSERGVGRVEQVFSRAVNLYFPAQQRLLTLLCETCDNAPYSSRLALTHFEGLFRPGESVQFQFSGITIGEDKWIDTASCQRWQPPELQLNTDRFFQIPWQRWHDVIRQQLQDHETLFLGQGDNPFYQAISTQLQQRRLTLINALQRGKNISAAVANMIGLGIGLTPSADDYLVGLSTVLFIPGHPAEKYKTDFLAALQATNKNTTLLSAITLEAAFEQRYRESLYGLINNIINEPTYFSIQAIANIKNIGSSSGCDMLYGMADACALSQTYGGNYVSQNSY</sequence>
<reference evidence="1" key="1">
    <citation type="submission" date="2023-04" db="EMBL/GenBank/DDBJ databases">
        <title>APH(3)-Id, a novel chromosomal aminoglycoside phosphotransferase, identified from an environmental isolate of Kluyvera intermedia DW18.</title>
        <authorList>
            <person name="Sha Y."/>
        </authorList>
    </citation>
    <scope>NUCLEOTIDE SEQUENCE</scope>
    <source>
        <strain evidence="1">DW18</strain>
    </source>
</reference>
<protein>
    <submittedName>
        <fullName evidence="1">DUF2877 domain-containing protein</fullName>
    </submittedName>
</protein>
<gene>
    <name evidence="1" type="ORF">QBD33_20180</name>
</gene>
<organism evidence="1 2">
    <name type="scientific">Kluyvera intermedia</name>
    <name type="common">Enterobacter intermedius</name>
    <dbReference type="NCBI Taxonomy" id="61648"/>
    <lineage>
        <taxon>Bacteria</taxon>
        <taxon>Pseudomonadati</taxon>
        <taxon>Pseudomonadota</taxon>
        <taxon>Gammaproteobacteria</taxon>
        <taxon>Enterobacterales</taxon>
        <taxon>Enterobacteriaceae</taxon>
        <taxon>Kluyvera</taxon>
    </lineage>
</organism>